<name>A0A137PHF5_CONC2</name>
<organism evidence="1 2">
    <name type="scientific">Conidiobolus coronatus (strain ATCC 28846 / CBS 209.66 / NRRL 28638)</name>
    <name type="common">Delacroixia coronata</name>
    <dbReference type="NCBI Taxonomy" id="796925"/>
    <lineage>
        <taxon>Eukaryota</taxon>
        <taxon>Fungi</taxon>
        <taxon>Fungi incertae sedis</taxon>
        <taxon>Zoopagomycota</taxon>
        <taxon>Entomophthoromycotina</taxon>
        <taxon>Entomophthoromycetes</taxon>
        <taxon>Entomophthorales</taxon>
        <taxon>Ancylistaceae</taxon>
        <taxon>Conidiobolus</taxon>
    </lineage>
</organism>
<dbReference type="AlphaFoldDB" id="A0A137PHF5"/>
<reference evidence="1 2" key="1">
    <citation type="journal article" date="2015" name="Genome Biol. Evol.">
        <title>Phylogenomic analyses indicate that early fungi evolved digesting cell walls of algal ancestors of land plants.</title>
        <authorList>
            <person name="Chang Y."/>
            <person name="Wang S."/>
            <person name="Sekimoto S."/>
            <person name="Aerts A.L."/>
            <person name="Choi C."/>
            <person name="Clum A."/>
            <person name="LaButti K.M."/>
            <person name="Lindquist E.A."/>
            <person name="Yee Ngan C."/>
            <person name="Ohm R.A."/>
            <person name="Salamov A.A."/>
            <person name="Grigoriev I.V."/>
            <person name="Spatafora J.W."/>
            <person name="Berbee M.L."/>
        </authorList>
    </citation>
    <scope>NUCLEOTIDE SEQUENCE [LARGE SCALE GENOMIC DNA]</scope>
    <source>
        <strain evidence="1 2">NRRL 28638</strain>
    </source>
</reference>
<evidence type="ECO:0000313" key="1">
    <source>
        <dbReference type="EMBL" id="KXN74434.1"/>
    </source>
</evidence>
<evidence type="ECO:0000313" key="2">
    <source>
        <dbReference type="Proteomes" id="UP000070444"/>
    </source>
</evidence>
<proteinExistence type="predicted"/>
<protein>
    <submittedName>
        <fullName evidence="1">Uncharacterized protein</fullName>
    </submittedName>
</protein>
<dbReference type="EMBL" id="KQ964423">
    <property type="protein sequence ID" value="KXN74434.1"/>
    <property type="molecule type" value="Genomic_DNA"/>
</dbReference>
<sequence length="365" mass="43182">MDHPPVNKYLSNQLLPEGDAKKFYEGASFIKKSLEDKVIDNFEFVSLYILLYLRLTFREKFIVAKLSNKLELEAYWEEYFNTLPGHYFENSSNDIAESRFDWISSMQEYFQFSPSEIEKLYNYCEFGKNEGVLPLVKIFQNCGLNETELNINQFLVNWSLAGYPIQLYFDMPSVQEVHKLQSEGTRCITAFVELDQIQKLYTEDYPPFHTKNCLRFLYHDIQHLVKYIHSELFYEQRGFFKAVNQLLLPNNNLLNYSKFDPLMTQDIDHLISDMNCSASQLIGFLKAKWISFYHRQIYPPPCSQLRLNEEEQVRFEDEVWTRAVSLLNITDQSLQLSLRDLCKRKLKSSEKTLINGYFNQVGKTF</sequence>
<dbReference type="Proteomes" id="UP000070444">
    <property type="component" value="Unassembled WGS sequence"/>
</dbReference>
<gene>
    <name evidence="1" type="ORF">CONCODRAFT_76833</name>
</gene>
<dbReference type="OrthoDB" id="5717343at2759"/>
<accession>A0A137PHF5</accession>
<keyword evidence="2" id="KW-1185">Reference proteome</keyword>